<comment type="caution">
    <text evidence="4">The sequence shown here is derived from an EMBL/GenBank/DDBJ whole genome shotgun (WGS) entry which is preliminary data.</text>
</comment>
<evidence type="ECO:0000256" key="3">
    <source>
        <dbReference type="SAM" id="MobiDB-lite"/>
    </source>
</evidence>
<evidence type="ECO:0000256" key="1">
    <source>
        <dbReference type="ARBA" id="ARBA00006524"/>
    </source>
</evidence>
<gene>
    <name evidence="4" type="ORF">IFM89_028083</name>
</gene>
<sequence length="195" mass="22389">MELKAEYVPLLSEAIYIILNVRWTALVLATQNEVAGELFRPKLAFHILSFFTQSKGPFYADDLKVLLKNFIKDHGMAFKDKSPKQVAQHLIIIHEELLRGDLKSIERLRKFTSASEVVSRSQKVVPVMNEDDDESSGEDEAPSDEETFMKVDEPKSMLDSKRETMVVDDRKQQGTIETDDEWSVVSSRRNKGKRR</sequence>
<evidence type="ECO:0000313" key="4">
    <source>
        <dbReference type="EMBL" id="KAF9598551.1"/>
    </source>
</evidence>
<accession>A0A835HGA7</accession>
<protein>
    <submittedName>
        <fullName evidence="4">Uncharacterized protein</fullName>
    </submittedName>
</protein>
<dbReference type="PANTHER" id="PTHR21250">
    <property type="entry name" value="PRE-RRNA-PROCESSING PROTEIN TSR2 HOMOLOG"/>
    <property type="match status" value="1"/>
</dbReference>
<dbReference type="AlphaFoldDB" id="A0A835HGA7"/>
<feature type="region of interest" description="Disordered" evidence="3">
    <location>
        <begin position="122"/>
        <end position="195"/>
    </location>
</feature>
<evidence type="ECO:0000256" key="2">
    <source>
        <dbReference type="ARBA" id="ARBA00022552"/>
    </source>
</evidence>
<dbReference type="EMBL" id="JADFTS010000007">
    <property type="protein sequence ID" value="KAF9598551.1"/>
    <property type="molecule type" value="Genomic_DNA"/>
</dbReference>
<proteinExistence type="inferred from homology"/>
<feature type="compositionally biased region" description="Acidic residues" evidence="3">
    <location>
        <begin position="129"/>
        <end position="146"/>
    </location>
</feature>
<dbReference type="Proteomes" id="UP000631114">
    <property type="component" value="Unassembled WGS sequence"/>
</dbReference>
<keyword evidence="5" id="KW-1185">Reference proteome</keyword>
<comment type="similarity">
    <text evidence="1">Belongs to the TSR2 family.</text>
</comment>
<dbReference type="GO" id="GO:0006364">
    <property type="term" value="P:rRNA processing"/>
    <property type="evidence" value="ECO:0007669"/>
    <property type="project" value="UniProtKB-KW"/>
</dbReference>
<dbReference type="InterPro" id="IPR019398">
    <property type="entry name" value="Pre-rRNA_process_TSR2"/>
</dbReference>
<name>A0A835HGA7_9MAGN</name>
<organism evidence="4 5">
    <name type="scientific">Coptis chinensis</name>
    <dbReference type="NCBI Taxonomy" id="261450"/>
    <lineage>
        <taxon>Eukaryota</taxon>
        <taxon>Viridiplantae</taxon>
        <taxon>Streptophyta</taxon>
        <taxon>Embryophyta</taxon>
        <taxon>Tracheophyta</taxon>
        <taxon>Spermatophyta</taxon>
        <taxon>Magnoliopsida</taxon>
        <taxon>Ranunculales</taxon>
        <taxon>Ranunculaceae</taxon>
        <taxon>Coptidoideae</taxon>
        <taxon>Coptis</taxon>
    </lineage>
</organism>
<feature type="compositionally biased region" description="Basic and acidic residues" evidence="3">
    <location>
        <begin position="147"/>
        <end position="172"/>
    </location>
</feature>
<reference evidence="4 5" key="1">
    <citation type="submission" date="2020-10" db="EMBL/GenBank/DDBJ databases">
        <title>The Coptis chinensis genome and diversification of protoberbering-type alkaloids.</title>
        <authorList>
            <person name="Wang B."/>
            <person name="Shu S."/>
            <person name="Song C."/>
            <person name="Liu Y."/>
        </authorList>
    </citation>
    <scope>NUCLEOTIDE SEQUENCE [LARGE SCALE GENOMIC DNA]</scope>
    <source>
        <strain evidence="4">HL-2020</strain>
        <tissue evidence="4">Leaf</tissue>
    </source>
</reference>
<dbReference type="OrthoDB" id="263560at2759"/>
<keyword evidence="2" id="KW-0698">rRNA processing</keyword>
<evidence type="ECO:0000313" key="5">
    <source>
        <dbReference type="Proteomes" id="UP000631114"/>
    </source>
</evidence>